<dbReference type="AlphaFoldDB" id="A0A167VCR6"/>
<feature type="compositionally biased region" description="Polar residues" evidence="1">
    <location>
        <begin position="165"/>
        <end position="175"/>
    </location>
</feature>
<dbReference type="Proteomes" id="UP000076532">
    <property type="component" value="Unassembled WGS sequence"/>
</dbReference>
<dbReference type="EMBL" id="KV417881">
    <property type="protein sequence ID" value="KZP04870.1"/>
    <property type="molecule type" value="Genomic_DNA"/>
</dbReference>
<evidence type="ECO:0000313" key="3">
    <source>
        <dbReference type="Proteomes" id="UP000076532"/>
    </source>
</evidence>
<evidence type="ECO:0000313" key="2">
    <source>
        <dbReference type="EMBL" id="KZP04870.1"/>
    </source>
</evidence>
<proteinExistence type="predicted"/>
<gene>
    <name evidence="2" type="ORF">FIBSPDRAFT_903935</name>
</gene>
<protein>
    <submittedName>
        <fullName evidence="2">Uncharacterized protein</fullName>
    </submittedName>
</protein>
<sequence length="394" mass="42221">MSNTSFFDAANAGNRPYTAEQEMIFLKYHFFLRDRDLSVPVSSETHPPPRQYLEWVLAEQHNFPALMPPWIAHRRIAVDGVLTIVITPTAGPLSMTGSVKVAAPDEPIVQRSDTTRLEKYGDAMMELAVNGSRAQLCEYNGCTSEDSPDVSLAAASRRPFDRNSNKPYSNVNRGGSSPYKGRAPSNFDGNPRFGAKGANSHRGTDRGGNRGRGGRGNYRGPVYTRDGYVPAHGPNAPARDARTPTAEVITPVLVVDGALMDPPFDNSCTHAECAFTPCVYKPTIEYSAAESFAPTDADLEKLAAAAQTFAEMGVTVSRGPIKDLISRNADKTRQFDLGVGSLSLSDADAYGETNPEDGAGPSTRVPGHQEITSSDVANAGPSMLSSVTDVTMSA</sequence>
<keyword evidence="3" id="KW-1185">Reference proteome</keyword>
<feature type="region of interest" description="Disordered" evidence="1">
    <location>
        <begin position="156"/>
        <end position="242"/>
    </location>
</feature>
<name>A0A167VCR6_9AGAM</name>
<feature type="compositionally biased region" description="Polar residues" evidence="1">
    <location>
        <begin position="383"/>
        <end position="394"/>
    </location>
</feature>
<accession>A0A167VCR6</accession>
<organism evidence="2 3">
    <name type="scientific">Athelia psychrophila</name>
    <dbReference type="NCBI Taxonomy" id="1759441"/>
    <lineage>
        <taxon>Eukaryota</taxon>
        <taxon>Fungi</taxon>
        <taxon>Dikarya</taxon>
        <taxon>Basidiomycota</taxon>
        <taxon>Agaricomycotina</taxon>
        <taxon>Agaricomycetes</taxon>
        <taxon>Agaricomycetidae</taxon>
        <taxon>Atheliales</taxon>
        <taxon>Atheliaceae</taxon>
        <taxon>Athelia</taxon>
    </lineage>
</organism>
<feature type="region of interest" description="Disordered" evidence="1">
    <location>
        <begin position="346"/>
        <end position="394"/>
    </location>
</feature>
<reference evidence="2 3" key="1">
    <citation type="journal article" date="2016" name="Mol. Biol. Evol.">
        <title>Comparative Genomics of Early-Diverging Mushroom-Forming Fungi Provides Insights into the Origins of Lignocellulose Decay Capabilities.</title>
        <authorList>
            <person name="Nagy L.G."/>
            <person name="Riley R."/>
            <person name="Tritt A."/>
            <person name="Adam C."/>
            <person name="Daum C."/>
            <person name="Floudas D."/>
            <person name="Sun H."/>
            <person name="Yadav J.S."/>
            <person name="Pangilinan J."/>
            <person name="Larsson K.H."/>
            <person name="Matsuura K."/>
            <person name="Barry K."/>
            <person name="Labutti K."/>
            <person name="Kuo R."/>
            <person name="Ohm R.A."/>
            <person name="Bhattacharya S.S."/>
            <person name="Shirouzu T."/>
            <person name="Yoshinaga Y."/>
            <person name="Martin F.M."/>
            <person name="Grigoriev I.V."/>
            <person name="Hibbett D.S."/>
        </authorList>
    </citation>
    <scope>NUCLEOTIDE SEQUENCE [LARGE SCALE GENOMIC DNA]</scope>
    <source>
        <strain evidence="2 3">CBS 109695</strain>
    </source>
</reference>
<evidence type="ECO:0000256" key="1">
    <source>
        <dbReference type="SAM" id="MobiDB-lite"/>
    </source>
</evidence>